<dbReference type="RefSeq" id="WP_020962426.1">
    <property type="nucleotide sequence ID" value="NZ_CP007493.1"/>
</dbReference>
<dbReference type="SUPFAM" id="SSF50346">
    <property type="entry name" value="PRC-barrel domain"/>
    <property type="match status" value="1"/>
</dbReference>
<organism evidence="2 3">
    <name type="scientific">Thermofilum adornatum 1505</name>
    <dbReference type="NCBI Taxonomy" id="697581"/>
    <lineage>
        <taxon>Archaea</taxon>
        <taxon>Thermoproteota</taxon>
        <taxon>Thermoprotei</taxon>
        <taxon>Thermofilales</taxon>
        <taxon>Thermofilaceae</taxon>
        <taxon>Thermofilum</taxon>
    </lineage>
</organism>
<sequence>MGITLSELKGKNVYTQDARRIGEIIDFGFKIGETTPFFVVRTPSGKPLEIPWSSVAAAKDIVLLKPDFQVPEDLLVQPAMPVATPQTTQAQPAQQPRFGIFKKSEQKICPYCGKPATWIPQYQRWYCYNCQKYID</sequence>
<dbReference type="GeneID" id="16573405"/>
<feature type="domain" description="PRC-barrel" evidence="1">
    <location>
        <begin position="3"/>
        <end position="67"/>
    </location>
</feature>
<dbReference type="InterPro" id="IPR027275">
    <property type="entry name" value="PRC-brl_dom"/>
</dbReference>
<reference evidence="3" key="1">
    <citation type="book" date="2010" name="EXTREMOPHILES" publisher="0:0-0">
        <title>Complete genome sequences of ten hyperthermophilic archaea reveal their metabolic capabilities and possible ecological roles.</title>
        <editorList>
            <person name="?"/>
        </editorList>
        <authorList>
            <person name="Ravin N.V."/>
            <person name="Mardanov A.V."/>
            <person name="Bonch-Osmolovskaya E.A."/>
            <person name="Skryabin K.G."/>
        </authorList>
    </citation>
    <scope>NUCLEOTIDE SEQUENCE [LARGE SCALE GENOMIC DNA]</scope>
    <source>
        <strain evidence="3">1505</strain>
    </source>
</reference>
<proteinExistence type="predicted"/>
<evidence type="ECO:0000313" key="2">
    <source>
        <dbReference type="EMBL" id="AJB42832.1"/>
    </source>
</evidence>
<dbReference type="Proteomes" id="UP000266720">
    <property type="component" value="Chromosome"/>
</dbReference>
<dbReference type="Gene3D" id="2.30.30.240">
    <property type="entry name" value="PRC-barrel domain"/>
    <property type="match status" value="1"/>
</dbReference>
<accession>A0A3G1A753</accession>
<dbReference type="AlphaFoldDB" id="A0A3G1A753"/>
<name>A0A3G1A753_9CREN</name>
<evidence type="ECO:0000313" key="3">
    <source>
        <dbReference type="Proteomes" id="UP000266720"/>
    </source>
</evidence>
<dbReference type="Pfam" id="PF05239">
    <property type="entry name" value="PRC"/>
    <property type="match status" value="1"/>
</dbReference>
<gene>
    <name evidence="2" type="ORF">TCARB_1796</name>
</gene>
<dbReference type="KEGG" id="tcb:TCARB_1796"/>
<dbReference type="EMBL" id="CP007493">
    <property type="protein sequence ID" value="AJB42832.1"/>
    <property type="molecule type" value="Genomic_DNA"/>
</dbReference>
<dbReference type="InterPro" id="IPR011033">
    <property type="entry name" value="PRC_barrel-like_sf"/>
</dbReference>
<dbReference type="STRING" id="697581.TCARB_1796"/>
<dbReference type="GeneID" id="25407207"/>
<protein>
    <recommendedName>
        <fullName evidence="1">PRC-barrel domain-containing protein</fullName>
    </recommendedName>
</protein>
<evidence type="ECO:0000259" key="1">
    <source>
        <dbReference type="Pfam" id="PF05239"/>
    </source>
</evidence>